<feature type="compositionally biased region" description="Low complexity" evidence="2">
    <location>
        <begin position="506"/>
        <end position="527"/>
    </location>
</feature>
<feature type="compositionally biased region" description="Basic and acidic residues" evidence="2">
    <location>
        <begin position="568"/>
        <end position="587"/>
    </location>
</feature>
<feature type="region of interest" description="Disordered" evidence="2">
    <location>
        <begin position="830"/>
        <end position="963"/>
    </location>
</feature>
<dbReference type="InterPro" id="IPR039190">
    <property type="entry name" value="TTC14"/>
</dbReference>
<dbReference type="Pfam" id="PF13424">
    <property type="entry name" value="TPR_12"/>
    <property type="match status" value="1"/>
</dbReference>
<feature type="region of interest" description="Disordered" evidence="2">
    <location>
        <begin position="1010"/>
        <end position="1233"/>
    </location>
</feature>
<feature type="region of interest" description="Disordered" evidence="2">
    <location>
        <begin position="1357"/>
        <end position="1381"/>
    </location>
</feature>
<accession>A0A7R8X4E4</accession>
<proteinExistence type="predicted"/>
<feature type="compositionally biased region" description="Low complexity" evidence="2">
    <location>
        <begin position="685"/>
        <end position="694"/>
    </location>
</feature>
<dbReference type="PANTHER" id="PTHR23184:SF9">
    <property type="entry name" value="TETRATRICOPEPTIDE REPEAT PROTEIN 14"/>
    <property type="match status" value="1"/>
</dbReference>
<feature type="region of interest" description="Disordered" evidence="2">
    <location>
        <begin position="630"/>
        <end position="783"/>
    </location>
</feature>
<organism evidence="3">
    <name type="scientific">Darwinula stevensoni</name>
    <dbReference type="NCBI Taxonomy" id="69355"/>
    <lineage>
        <taxon>Eukaryota</taxon>
        <taxon>Metazoa</taxon>
        <taxon>Ecdysozoa</taxon>
        <taxon>Arthropoda</taxon>
        <taxon>Crustacea</taxon>
        <taxon>Oligostraca</taxon>
        <taxon>Ostracoda</taxon>
        <taxon>Podocopa</taxon>
        <taxon>Podocopida</taxon>
        <taxon>Darwinulocopina</taxon>
        <taxon>Darwinuloidea</taxon>
        <taxon>Darwinulidae</taxon>
        <taxon>Darwinula</taxon>
    </lineage>
</organism>
<dbReference type="OrthoDB" id="1914839at2759"/>
<feature type="compositionally biased region" description="Basic and acidic residues" evidence="2">
    <location>
        <begin position="1357"/>
        <end position="1373"/>
    </location>
</feature>
<feature type="compositionally biased region" description="Basic and acidic residues" evidence="2">
    <location>
        <begin position="934"/>
        <end position="963"/>
    </location>
</feature>
<feature type="compositionally biased region" description="Basic residues" evidence="2">
    <location>
        <begin position="901"/>
        <end position="919"/>
    </location>
</feature>
<evidence type="ECO:0000256" key="2">
    <source>
        <dbReference type="SAM" id="MobiDB-lite"/>
    </source>
</evidence>
<feature type="compositionally biased region" description="Low complexity" evidence="2">
    <location>
        <begin position="1114"/>
        <end position="1129"/>
    </location>
</feature>
<evidence type="ECO:0000256" key="1">
    <source>
        <dbReference type="PROSITE-ProRule" id="PRU00339"/>
    </source>
</evidence>
<feature type="compositionally biased region" description="Basic and acidic residues" evidence="2">
    <location>
        <begin position="1175"/>
        <end position="1195"/>
    </location>
</feature>
<feature type="compositionally biased region" description="Basic residues" evidence="2">
    <location>
        <begin position="848"/>
        <end position="861"/>
    </location>
</feature>
<keyword evidence="4" id="KW-1185">Reference proteome</keyword>
<dbReference type="InterPro" id="IPR019734">
    <property type="entry name" value="TPR_rpt"/>
</dbReference>
<dbReference type="SUPFAM" id="SSF48452">
    <property type="entry name" value="TPR-like"/>
    <property type="match status" value="1"/>
</dbReference>
<dbReference type="PROSITE" id="PS50293">
    <property type="entry name" value="TPR_REGION"/>
    <property type="match status" value="2"/>
</dbReference>
<feature type="compositionally biased region" description="Basic and acidic residues" evidence="2">
    <location>
        <begin position="703"/>
        <end position="712"/>
    </location>
</feature>
<feature type="repeat" description="TPR" evidence="1">
    <location>
        <begin position="374"/>
        <end position="407"/>
    </location>
</feature>
<evidence type="ECO:0008006" key="5">
    <source>
        <dbReference type="Google" id="ProtNLM"/>
    </source>
</evidence>
<feature type="region of interest" description="Disordered" evidence="2">
    <location>
        <begin position="1307"/>
        <end position="1345"/>
    </location>
</feature>
<dbReference type="PANTHER" id="PTHR23184">
    <property type="entry name" value="TETRATRICOPEPTIDE REPEAT PROTEIN 14"/>
    <property type="match status" value="1"/>
</dbReference>
<dbReference type="EMBL" id="CAJPEV010000284">
    <property type="protein sequence ID" value="CAG0883424.1"/>
    <property type="molecule type" value="Genomic_DNA"/>
</dbReference>
<dbReference type="EMBL" id="LR899801">
    <property type="protein sequence ID" value="CAD7242548.1"/>
    <property type="molecule type" value="Genomic_DNA"/>
</dbReference>
<feature type="compositionally biased region" description="Basic and acidic residues" evidence="2">
    <location>
        <begin position="650"/>
        <end position="679"/>
    </location>
</feature>
<feature type="compositionally biased region" description="Basic and acidic residues" evidence="2">
    <location>
        <begin position="1010"/>
        <end position="1019"/>
    </location>
</feature>
<feature type="compositionally biased region" description="Basic and acidic residues" evidence="2">
    <location>
        <begin position="722"/>
        <end position="780"/>
    </location>
</feature>
<feature type="region of interest" description="Disordered" evidence="2">
    <location>
        <begin position="481"/>
        <end position="598"/>
    </location>
</feature>
<feature type="compositionally biased region" description="Basic residues" evidence="2">
    <location>
        <begin position="1133"/>
        <end position="1169"/>
    </location>
</feature>
<feature type="repeat" description="TPR" evidence="1">
    <location>
        <begin position="340"/>
        <end position="373"/>
    </location>
</feature>
<feature type="compositionally biased region" description="Basic and acidic residues" evidence="2">
    <location>
        <begin position="1318"/>
        <end position="1330"/>
    </location>
</feature>
<reference evidence="3" key="1">
    <citation type="submission" date="2020-11" db="EMBL/GenBank/DDBJ databases">
        <authorList>
            <person name="Tran Van P."/>
        </authorList>
    </citation>
    <scope>NUCLEOTIDE SEQUENCE</scope>
</reference>
<feature type="compositionally biased region" description="Basic residues" evidence="2">
    <location>
        <begin position="532"/>
        <end position="567"/>
    </location>
</feature>
<sequence>MFSAAGWCPVPPPPPTISYPNADDAASRMPRRIPLSPPQMPKPDFQIMEQVLNFHGQQLKKILDDEHGELMQLFPNKNSLDFHVYQQRVKELGMEDRGKRLKLHQFISSKLCDLYIPLSKEEEQKKSLIELCTQSVKDAYAVMPPLEHFLRISKHERKDRILEGLEKGDLVVGTVFHSIHQKYLIRVHALDGPKARFISDINLKGSLHVQSIPPGQEALETGTLIRCEVLQVHSLENIICGLLGQFVSPELAYQYKLGIISETDLPKSFRLGLNLTANDTYDSFLHSNFPFNHPGNVGLLCRCFGLDETSPPTLIESLQKNFPEEQMAKALHERQASAWARSKVKQGITYLKEGKYTEAFQMFNTALQTHPESVDAYVARGALFFNRGNFKKAEEDFRKALDIDPSHTNGRKYYFETLINLGDQYKEAKDFDAARKCYEKVLSLSPQHHKAVEAMQKMNQRKIEEGLQGLDTKEKLKKLIKEEEGEEEEKKQKKREKLDKEDMWISSSSPSSDSSSESLDSSSSSHSSSDRKGRRFKSKRRRSSRSEKRQKKKKKRREYQRRKRERGSKREEMAEEVKEDKERKQEDLPVLQEVQSQSPPLQAMNLAFPINLAFPPPPIPVPPPLLLNNNASGGMFGPGYPKVPFSGDSHYSKPQDTEYDEKVRKFLEQVSRKEDEQSRSRSYRSRSPSASPSSHCRHHSRGHSREVSEDGKSRHRKHHHHGSSEQKSREKERGREKEKEKQKGKGMEREEMGKDRKKYESIEKNDKEETNNDEKDKEKYAASMGDMHVMQAEYVQLQVEELSRRVEELIKNPEAILGKKGSMIDAEDRFLYGEDEEKSKKEKDKGKEKGRKKRKKKRRVRGSSEQKHKSRSSSSSLSVSSFHSSSSSSSVSRSSESLLYAKKRRKEKKKHSEKKRKKERERGKRDKEKKRDRKVGETVLEGKRAKKQEEEEDKGVKNQKDEGKYCNDDLRKIFDMFGDSPLQTDPTVSGNKKEPLLRITRTVDLTSDSKEKRTVMIREDTDDEEPEKKKEDTPEKKRTFTECEGGIHSGKRAFTEAIPSSKQPFNNKEVKRGGGEEEEHEGERERRPYTFRGRMGYNPRFQGYRGRWPRSSQRGWNPRGRGPRWRGSGVYIPRRRRSHSRDRYHRRYRSRSRSRDHRSRSRSRDRHSRSCSQKELSRSRSRDEQSRSHSRERQSRSNSRTQSSHRPVVSRTSRWETEPTDDVTPPRPSEARINAQDAMEKLKKEQERLRLLTQAKHQEELERAQQIELARRKINEQLESIDQGKGRKPISMTLSGKKTALEIMAGKWADDEEGGGLETKEGEVKSESRGDSPAPGLGRRAPVMKSLQEVEDFIQKSKEMLKKRQQDVEDKPKKFLRPSFL</sequence>
<feature type="compositionally biased region" description="Basic and acidic residues" evidence="2">
    <location>
        <begin position="481"/>
        <end position="503"/>
    </location>
</feature>
<dbReference type="PROSITE" id="PS50005">
    <property type="entry name" value="TPR"/>
    <property type="match status" value="3"/>
</dbReference>
<evidence type="ECO:0000313" key="4">
    <source>
        <dbReference type="Proteomes" id="UP000677054"/>
    </source>
</evidence>
<feature type="compositionally biased region" description="Low complexity" evidence="2">
    <location>
        <begin position="872"/>
        <end position="898"/>
    </location>
</feature>
<feature type="compositionally biased region" description="Basic and acidic residues" evidence="2">
    <location>
        <begin position="1068"/>
        <end position="1088"/>
    </location>
</feature>
<dbReference type="InterPro" id="IPR011990">
    <property type="entry name" value="TPR-like_helical_dom_sf"/>
</dbReference>
<gene>
    <name evidence="3" type="ORF">DSTB1V02_LOCUS2510</name>
</gene>
<feature type="repeat" description="TPR" evidence="1">
    <location>
        <begin position="415"/>
        <end position="448"/>
    </location>
</feature>
<evidence type="ECO:0000313" key="3">
    <source>
        <dbReference type="EMBL" id="CAD7242548.1"/>
    </source>
</evidence>
<dbReference type="Pfam" id="PF13174">
    <property type="entry name" value="TPR_6"/>
    <property type="match status" value="1"/>
</dbReference>
<feature type="compositionally biased region" description="Basic and acidic residues" evidence="2">
    <location>
        <begin position="1026"/>
        <end position="1041"/>
    </location>
</feature>
<dbReference type="Proteomes" id="UP000677054">
    <property type="component" value="Unassembled WGS sequence"/>
</dbReference>
<feature type="compositionally biased region" description="Basic and acidic residues" evidence="2">
    <location>
        <begin position="830"/>
        <end position="847"/>
    </location>
</feature>
<keyword evidence="1" id="KW-0802">TPR repeat</keyword>
<name>A0A7R8X4E4_9CRUS</name>
<protein>
    <recommendedName>
        <fullName evidence="5">Tetratricopeptide repeat protein 14</fullName>
    </recommendedName>
</protein>
<feature type="compositionally biased region" description="Low complexity" evidence="2">
    <location>
        <begin position="1196"/>
        <end position="1206"/>
    </location>
</feature>
<dbReference type="Gene3D" id="1.25.40.10">
    <property type="entry name" value="Tetratricopeptide repeat domain"/>
    <property type="match status" value="1"/>
</dbReference>
<dbReference type="SMART" id="SM00028">
    <property type="entry name" value="TPR"/>
    <property type="match status" value="3"/>
</dbReference>